<dbReference type="CDD" id="cd02440">
    <property type="entry name" value="AdoMet_MTases"/>
    <property type="match status" value="1"/>
</dbReference>
<dbReference type="Pfam" id="PF21320">
    <property type="entry name" value="WHD_Rv2258c"/>
    <property type="match status" value="1"/>
</dbReference>
<dbReference type="Proteomes" id="UP000694844">
    <property type="component" value="Chromosome 7"/>
</dbReference>
<organism evidence="2 3">
    <name type="scientific">Crassostrea virginica</name>
    <name type="common">Eastern oyster</name>
    <dbReference type="NCBI Taxonomy" id="6565"/>
    <lineage>
        <taxon>Eukaryota</taxon>
        <taxon>Metazoa</taxon>
        <taxon>Spiralia</taxon>
        <taxon>Lophotrochozoa</taxon>
        <taxon>Mollusca</taxon>
        <taxon>Bivalvia</taxon>
        <taxon>Autobranchia</taxon>
        <taxon>Pteriomorphia</taxon>
        <taxon>Ostreida</taxon>
        <taxon>Ostreoidea</taxon>
        <taxon>Ostreidae</taxon>
        <taxon>Crassostrea</taxon>
    </lineage>
</organism>
<dbReference type="Pfam" id="PF13489">
    <property type="entry name" value="Methyltransf_23"/>
    <property type="match status" value="1"/>
</dbReference>
<dbReference type="AlphaFoldDB" id="A0A8B8AN18"/>
<accession>A0A8B8AN18</accession>
<reference evidence="3" key="1">
    <citation type="submission" date="2025-08" db="UniProtKB">
        <authorList>
            <consortium name="RefSeq"/>
        </authorList>
    </citation>
    <scope>IDENTIFICATION</scope>
    <source>
        <tissue evidence="3">Whole sample</tissue>
    </source>
</reference>
<evidence type="ECO:0000259" key="1">
    <source>
        <dbReference type="Pfam" id="PF21320"/>
    </source>
</evidence>
<sequence length="373" mass="42544">MGTRNRNKRKRNLQMDKENCEINTAKLDDRLGVFEKFIEDTVTDGLHAMVLALGYRVGIVEAFNRLSRPATVTEISQEAGLNLRYVQEWLNCMTAKGIVLYENETYSLPSSERVQKAVLTAAVLPMFADCLTNLESVMRDTERNRGYPFPQKDLEWLGKFNEVNAFDCVWLRRNLNPVFEKFQSDTQERVRTILDFGCGYGKLCQQLSQHYPDCSITGADLDLVSVKHCQQTYNHPNLSFRQNTDLFSSNHEEKFDVIILMEVLHDLPNPGKVLTELKSLLNPHGYIVTFDPNISSDVSANIGNEAAQTHLPYSVFFCLPNSMSTSPAVGHGAGWGVEERRRFIEDNGFTIITVDSQFMDKQFDRIVFKMLET</sequence>
<dbReference type="RefSeq" id="XP_022291494.1">
    <property type="nucleotide sequence ID" value="XM_022435786.1"/>
</dbReference>
<name>A0A8B8AN18_CRAVI</name>
<dbReference type="InterPro" id="IPR036390">
    <property type="entry name" value="WH_DNA-bd_sf"/>
</dbReference>
<keyword evidence="2" id="KW-1185">Reference proteome</keyword>
<proteinExistence type="predicted"/>
<protein>
    <submittedName>
        <fullName evidence="3">Uncharacterized protein LOC111102867</fullName>
    </submittedName>
</protein>
<dbReference type="OrthoDB" id="506498at2759"/>
<dbReference type="GeneID" id="111102867"/>
<dbReference type="SUPFAM" id="SSF53335">
    <property type="entry name" value="S-adenosyl-L-methionine-dependent methyltransferases"/>
    <property type="match status" value="1"/>
</dbReference>
<feature type="domain" description="S-adenosylmethionine-dependent methyltransferase Rv2258c-like winged HTH" evidence="1">
    <location>
        <begin position="48"/>
        <end position="111"/>
    </location>
</feature>
<evidence type="ECO:0000313" key="2">
    <source>
        <dbReference type="Proteomes" id="UP000694844"/>
    </source>
</evidence>
<dbReference type="PANTHER" id="PTHR45128">
    <property type="entry name" value="METHYLTRANSFERASE TYPE 11"/>
    <property type="match status" value="1"/>
</dbReference>
<gene>
    <name evidence="3" type="primary">LOC111102867</name>
</gene>
<dbReference type="PANTHER" id="PTHR45128:SF1">
    <property type="entry name" value="S-ADENOSYLMETHIONINE-DEPENDENT METHYLTRANSFERASE RV2258C"/>
    <property type="match status" value="1"/>
</dbReference>
<dbReference type="InterPro" id="IPR029063">
    <property type="entry name" value="SAM-dependent_MTases_sf"/>
</dbReference>
<dbReference type="KEGG" id="cvn:111102867"/>
<dbReference type="InterPro" id="IPR048711">
    <property type="entry name" value="WHD_Rv2258c"/>
</dbReference>
<dbReference type="Gene3D" id="3.40.50.150">
    <property type="entry name" value="Vaccinia Virus protein VP39"/>
    <property type="match status" value="1"/>
</dbReference>
<evidence type="ECO:0000313" key="3">
    <source>
        <dbReference type="RefSeq" id="XP_022291494.1"/>
    </source>
</evidence>
<dbReference type="InterPro" id="IPR053173">
    <property type="entry name" value="SAM-binding_MTase"/>
</dbReference>
<dbReference type="SUPFAM" id="SSF46785">
    <property type="entry name" value="Winged helix' DNA-binding domain"/>
    <property type="match status" value="1"/>
</dbReference>